<dbReference type="HOGENOM" id="CLU_2506115_0_0_11"/>
<name>H6RR35_BLASD</name>
<evidence type="ECO:0000313" key="3">
    <source>
        <dbReference type="Proteomes" id="UP000007517"/>
    </source>
</evidence>
<protein>
    <submittedName>
        <fullName evidence="2">Uncharacterized protein</fullName>
    </submittedName>
</protein>
<keyword evidence="3" id="KW-1185">Reference proteome</keyword>
<dbReference type="KEGG" id="bsd:BLASA_2000"/>
<accession>H6RR35</accession>
<evidence type="ECO:0000256" key="1">
    <source>
        <dbReference type="SAM" id="MobiDB-lite"/>
    </source>
</evidence>
<evidence type="ECO:0000313" key="2">
    <source>
        <dbReference type="EMBL" id="CCG02914.1"/>
    </source>
</evidence>
<feature type="compositionally biased region" description="Pro residues" evidence="1">
    <location>
        <begin position="49"/>
        <end position="58"/>
    </location>
</feature>
<dbReference type="AlphaFoldDB" id="H6RR35"/>
<feature type="region of interest" description="Disordered" evidence="1">
    <location>
        <begin position="1"/>
        <end position="27"/>
    </location>
</feature>
<proteinExistence type="predicted"/>
<sequence length="85" mass="9050">MSAPPLTGSGALRSRPVTRRASSRRVSEKVGYDLLVFGPVCLAFARPPIGGPGWPPAEPAHGHRRRRDDGQARGTHRSVALRASG</sequence>
<reference evidence="3" key="2">
    <citation type="submission" date="2012-02" db="EMBL/GenBank/DDBJ databases">
        <title>Complete genome sequence of Blastococcus saxobsidens strain DD2.</title>
        <authorList>
            <person name="Genoscope."/>
        </authorList>
    </citation>
    <scope>NUCLEOTIDE SEQUENCE [LARGE SCALE GENOMIC DNA]</scope>
    <source>
        <strain evidence="3">DD2</strain>
    </source>
</reference>
<dbReference type="EMBL" id="FO117623">
    <property type="protein sequence ID" value="CCG02914.1"/>
    <property type="molecule type" value="Genomic_DNA"/>
</dbReference>
<reference evidence="2 3" key="1">
    <citation type="journal article" date="2012" name="J. Bacteriol.">
        <title>Genome Sequence of Blastococcus saxobsidens DD2, a Stone-Inhabiting Bacterium.</title>
        <authorList>
            <person name="Chouaia B."/>
            <person name="Crotti E."/>
            <person name="Brusetti L."/>
            <person name="Daffonchio D."/>
            <person name="Essoussi I."/>
            <person name="Nouioui I."/>
            <person name="Sbissi I."/>
            <person name="Ghodhbane-Gtari F."/>
            <person name="Gtari M."/>
            <person name="Vacherie B."/>
            <person name="Barbe V."/>
            <person name="Medigue C."/>
            <person name="Gury J."/>
            <person name="Pujic P."/>
            <person name="Normand P."/>
        </authorList>
    </citation>
    <scope>NUCLEOTIDE SEQUENCE [LARGE SCALE GENOMIC DNA]</scope>
    <source>
        <strain evidence="2 3">DD2</strain>
    </source>
</reference>
<gene>
    <name evidence="2" type="ordered locus">BLASA_2000</name>
</gene>
<dbReference type="Proteomes" id="UP000007517">
    <property type="component" value="Chromosome"/>
</dbReference>
<feature type="region of interest" description="Disordered" evidence="1">
    <location>
        <begin position="47"/>
        <end position="85"/>
    </location>
</feature>
<dbReference type="STRING" id="1146883.BLASA_2000"/>
<organism evidence="2 3">
    <name type="scientific">Blastococcus saxobsidens (strain DD2)</name>
    <dbReference type="NCBI Taxonomy" id="1146883"/>
    <lineage>
        <taxon>Bacteria</taxon>
        <taxon>Bacillati</taxon>
        <taxon>Actinomycetota</taxon>
        <taxon>Actinomycetes</taxon>
        <taxon>Geodermatophilales</taxon>
        <taxon>Geodermatophilaceae</taxon>
        <taxon>Blastococcus</taxon>
    </lineage>
</organism>